<dbReference type="FunFam" id="3.30.200.20:FF:000191">
    <property type="entry name" value="3-phosphoinositide-dependent protein kinase 2-like"/>
    <property type="match status" value="1"/>
</dbReference>
<dbReference type="Proteomes" id="UP000183832">
    <property type="component" value="Unassembled WGS sequence"/>
</dbReference>
<dbReference type="InterPro" id="IPR017441">
    <property type="entry name" value="Protein_kinase_ATP_BS"/>
</dbReference>
<evidence type="ECO:0000256" key="3">
    <source>
        <dbReference type="ARBA" id="ARBA00018538"/>
    </source>
</evidence>
<dbReference type="InterPro" id="IPR000719">
    <property type="entry name" value="Prot_kinase_dom"/>
</dbReference>
<dbReference type="GO" id="GO:0004674">
    <property type="term" value="F:protein serine/threonine kinase activity"/>
    <property type="evidence" value="ECO:0007669"/>
    <property type="project" value="UniProtKB-KW"/>
</dbReference>
<dbReference type="InterPro" id="IPR050236">
    <property type="entry name" value="Ser_Thr_kinase_AGC"/>
</dbReference>
<dbReference type="EMBL" id="CVRI01000063">
    <property type="protein sequence ID" value="CRL04421.1"/>
    <property type="molecule type" value="Genomic_DNA"/>
</dbReference>
<protein>
    <recommendedName>
        <fullName evidence="3">3-phosphoinositide-dependent protein kinase 1</fullName>
        <ecNumber evidence="2">2.7.11.1</ecNumber>
    </recommendedName>
</protein>
<dbReference type="Gene3D" id="2.30.29.30">
    <property type="entry name" value="Pleckstrin-homology domain (PH domain)/Phosphotyrosine-binding domain (PTB)"/>
    <property type="match status" value="1"/>
</dbReference>
<reference evidence="13 14" key="1">
    <citation type="submission" date="2015-04" db="EMBL/GenBank/DDBJ databases">
        <authorList>
            <person name="Syromyatnikov M.Y."/>
            <person name="Popov V.N."/>
        </authorList>
    </citation>
    <scope>NUCLEOTIDE SEQUENCE [LARGE SCALE GENOMIC DNA]</scope>
</reference>
<dbReference type="InterPro" id="IPR039046">
    <property type="entry name" value="PDPK1"/>
</dbReference>
<organism evidence="13 14">
    <name type="scientific">Clunio marinus</name>
    <dbReference type="NCBI Taxonomy" id="568069"/>
    <lineage>
        <taxon>Eukaryota</taxon>
        <taxon>Metazoa</taxon>
        <taxon>Ecdysozoa</taxon>
        <taxon>Arthropoda</taxon>
        <taxon>Hexapoda</taxon>
        <taxon>Insecta</taxon>
        <taxon>Pterygota</taxon>
        <taxon>Neoptera</taxon>
        <taxon>Endopterygota</taxon>
        <taxon>Diptera</taxon>
        <taxon>Nematocera</taxon>
        <taxon>Chironomoidea</taxon>
        <taxon>Chironomidae</taxon>
        <taxon>Clunio</taxon>
    </lineage>
</organism>
<evidence type="ECO:0000313" key="13">
    <source>
        <dbReference type="EMBL" id="CRL04421.1"/>
    </source>
</evidence>
<dbReference type="SUPFAM" id="SSF56112">
    <property type="entry name" value="Protein kinase-like (PK-like)"/>
    <property type="match status" value="1"/>
</dbReference>
<comment type="similarity">
    <text evidence="1">Belongs to the protein kinase superfamily. AGC Ser/Thr protein kinase family. PDPK1 subfamily.</text>
</comment>
<feature type="binding site" evidence="11">
    <location>
        <position position="42"/>
    </location>
    <ligand>
        <name>ATP</name>
        <dbReference type="ChEBI" id="CHEBI:30616"/>
    </ligand>
</feature>
<dbReference type="CDD" id="cd01262">
    <property type="entry name" value="PH_PDK1"/>
    <property type="match status" value="1"/>
</dbReference>
<keyword evidence="7" id="KW-0418">Kinase</keyword>
<keyword evidence="14" id="KW-1185">Reference proteome</keyword>
<evidence type="ECO:0000313" key="14">
    <source>
        <dbReference type="Proteomes" id="UP000183832"/>
    </source>
</evidence>
<evidence type="ECO:0000256" key="6">
    <source>
        <dbReference type="ARBA" id="ARBA00022741"/>
    </source>
</evidence>
<keyword evidence="6 11" id="KW-0547">Nucleotide-binding</keyword>
<gene>
    <name evidence="13" type="ORF">CLUMA_CG017507</name>
</gene>
<dbReference type="SUPFAM" id="SSF50729">
    <property type="entry name" value="PH domain-like"/>
    <property type="match status" value="1"/>
</dbReference>
<keyword evidence="5" id="KW-0808">Transferase</keyword>
<evidence type="ECO:0000256" key="5">
    <source>
        <dbReference type="ARBA" id="ARBA00022679"/>
    </source>
</evidence>
<comment type="catalytic activity">
    <reaction evidence="9">
        <text>L-threonyl-[protein] + ATP = O-phospho-L-threonyl-[protein] + ADP + H(+)</text>
        <dbReference type="Rhea" id="RHEA:46608"/>
        <dbReference type="Rhea" id="RHEA-COMP:11060"/>
        <dbReference type="Rhea" id="RHEA-COMP:11605"/>
        <dbReference type="ChEBI" id="CHEBI:15378"/>
        <dbReference type="ChEBI" id="CHEBI:30013"/>
        <dbReference type="ChEBI" id="CHEBI:30616"/>
        <dbReference type="ChEBI" id="CHEBI:61977"/>
        <dbReference type="ChEBI" id="CHEBI:456216"/>
        <dbReference type="EC" id="2.7.11.1"/>
    </reaction>
</comment>
<dbReference type="PROSITE" id="PS00108">
    <property type="entry name" value="PROTEIN_KINASE_ST"/>
    <property type="match status" value="1"/>
</dbReference>
<dbReference type="Pfam" id="PF14593">
    <property type="entry name" value="PH_3"/>
    <property type="match status" value="1"/>
</dbReference>
<feature type="domain" description="Protein kinase" evidence="12">
    <location>
        <begin position="13"/>
        <end position="307"/>
    </location>
</feature>
<comment type="catalytic activity">
    <reaction evidence="10">
        <text>L-seryl-[protein] + ATP = O-phospho-L-seryl-[protein] + ADP + H(+)</text>
        <dbReference type="Rhea" id="RHEA:17989"/>
        <dbReference type="Rhea" id="RHEA-COMP:9863"/>
        <dbReference type="Rhea" id="RHEA-COMP:11604"/>
        <dbReference type="ChEBI" id="CHEBI:15378"/>
        <dbReference type="ChEBI" id="CHEBI:29999"/>
        <dbReference type="ChEBI" id="CHEBI:30616"/>
        <dbReference type="ChEBI" id="CHEBI:83421"/>
        <dbReference type="ChEBI" id="CHEBI:456216"/>
        <dbReference type="EC" id="2.7.11.1"/>
    </reaction>
</comment>
<dbReference type="CDD" id="cd05581">
    <property type="entry name" value="STKc_PDK1"/>
    <property type="match status" value="1"/>
</dbReference>
<name>A0A1J1IW34_9DIPT</name>
<dbReference type="GO" id="GO:0005524">
    <property type="term" value="F:ATP binding"/>
    <property type="evidence" value="ECO:0007669"/>
    <property type="project" value="UniProtKB-UniRule"/>
</dbReference>
<dbReference type="InterPro" id="IPR011009">
    <property type="entry name" value="Kinase-like_dom_sf"/>
</dbReference>
<evidence type="ECO:0000259" key="12">
    <source>
        <dbReference type="PROSITE" id="PS50011"/>
    </source>
</evidence>
<dbReference type="FunFam" id="1.10.510.10:FF:000587">
    <property type="entry name" value="Phosphoinositide-dependent kinase 1, isoform F"/>
    <property type="match status" value="1"/>
</dbReference>
<dbReference type="GO" id="GO:0035556">
    <property type="term" value="P:intracellular signal transduction"/>
    <property type="evidence" value="ECO:0007669"/>
    <property type="project" value="TreeGrafter"/>
</dbReference>
<evidence type="ECO:0000256" key="11">
    <source>
        <dbReference type="PROSITE-ProRule" id="PRU10141"/>
    </source>
</evidence>
<accession>A0A1J1IW34</accession>
<evidence type="ECO:0000256" key="4">
    <source>
        <dbReference type="ARBA" id="ARBA00022527"/>
    </source>
</evidence>
<dbReference type="Gene3D" id="3.30.200.20">
    <property type="entry name" value="Phosphorylase Kinase, domain 1"/>
    <property type="match status" value="1"/>
</dbReference>
<evidence type="ECO:0000256" key="9">
    <source>
        <dbReference type="ARBA" id="ARBA00047899"/>
    </source>
</evidence>
<dbReference type="AlphaFoldDB" id="A0A1J1IW34"/>
<keyword evidence="8 11" id="KW-0067">ATP-binding</keyword>
<dbReference type="OrthoDB" id="347657at2759"/>
<dbReference type="STRING" id="568069.A0A1J1IW34"/>
<dbReference type="SMART" id="SM00220">
    <property type="entry name" value="S_TKc"/>
    <property type="match status" value="1"/>
</dbReference>
<dbReference type="InterPro" id="IPR008271">
    <property type="entry name" value="Ser/Thr_kinase_AS"/>
</dbReference>
<dbReference type="InterPro" id="IPR033931">
    <property type="entry name" value="PDK1-typ_PH"/>
</dbReference>
<evidence type="ECO:0000256" key="8">
    <source>
        <dbReference type="ARBA" id="ARBA00022840"/>
    </source>
</evidence>
<sequence>MENTRSRKSPEDFQFGRVIGEGSFSTVYLAKEVESGKEFAIKVCDKDHIIREKKQEYIKREKSALHLLSNSQGIIRLAYTFQDRSKLYFVLTYAPNGELLKYINKLGSLSIECVRFYSAELLRAIEEMHKKNIIHRDLKPENLLLNRDMHLLLADFGSSKILPEDYDYDIAQDEIERNREEKANESDDSNDIRLRNSRLVRRVSFVGTAQYVSPEVLNGDAPHLSTDLWAFGCIIYQMISGVPPFRGASDYLIFQKIKNLDFKFSDDFEEQAKDLITKLLRIRPKERLGANDSDEIRYHSIRSHPFFEGIVWNDIYKQKPPEIKIPPNINDDDLQQSDFEFSDEIEPGLGQRQLRRILQMEFGSAKISSAKEQNSTPPPSSTSLLQKLLEEQKQLEWSAFVESDELILRYGFIMKRKKGLFARRRMLLLTNKPRLIYIDPNTNIKKGEIPFDANISCEAKNFRHFLVHTPNRIYYLEDLKGDALIWCEAIENARQKYIKVS</sequence>
<dbReference type="InterPro" id="IPR011993">
    <property type="entry name" value="PH-like_dom_sf"/>
</dbReference>
<dbReference type="PANTHER" id="PTHR24356">
    <property type="entry name" value="SERINE/THREONINE-PROTEIN KINASE"/>
    <property type="match status" value="1"/>
</dbReference>
<dbReference type="Pfam" id="PF00069">
    <property type="entry name" value="Pkinase"/>
    <property type="match status" value="1"/>
</dbReference>
<dbReference type="EC" id="2.7.11.1" evidence="2"/>
<dbReference type="PROSITE" id="PS00107">
    <property type="entry name" value="PROTEIN_KINASE_ATP"/>
    <property type="match status" value="1"/>
</dbReference>
<proteinExistence type="inferred from homology"/>
<dbReference type="PROSITE" id="PS50011">
    <property type="entry name" value="PROTEIN_KINASE_DOM"/>
    <property type="match status" value="1"/>
</dbReference>
<evidence type="ECO:0000256" key="1">
    <source>
        <dbReference type="ARBA" id="ARBA00010006"/>
    </source>
</evidence>
<keyword evidence="4" id="KW-0723">Serine/threonine-protein kinase</keyword>
<dbReference type="PANTHER" id="PTHR24356:SF163">
    <property type="entry name" value="3-PHOSPHOINOSITIDE-DEPENDENT PROTEIN KINASE 1-RELATED"/>
    <property type="match status" value="1"/>
</dbReference>
<dbReference type="FunFam" id="1.10.510.10:FF:000405">
    <property type="entry name" value="Mitogen-activated protein kinase"/>
    <property type="match status" value="1"/>
</dbReference>
<dbReference type="Gene3D" id="1.10.510.10">
    <property type="entry name" value="Transferase(Phosphotransferase) domain 1"/>
    <property type="match status" value="1"/>
</dbReference>
<evidence type="ECO:0000256" key="10">
    <source>
        <dbReference type="ARBA" id="ARBA00048679"/>
    </source>
</evidence>
<evidence type="ECO:0000256" key="2">
    <source>
        <dbReference type="ARBA" id="ARBA00012513"/>
    </source>
</evidence>
<evidence type="ECO:0000256" key="7">
    <source>
        <dbReference type="ARBA" id="ARBA00022777"/>
    </source>
</evidence>